<keyword evidence="2" id="KW-1185">Reference proteome</keyword>
<proteinExistence type="predicted"/>
<organism evidence="1 2">
    <name type="scientific">Commensalibacter papalotli</name>
    <name type="common">ex Botero et al. 2024</name>
    <dbReference type="NCBI Taxonomy" id="2972766"/>
    <lineage>
        <taxon>Bacteria</taxon>
        <taxon>Pseudomonadati</taxon>
        <taxon>Pseudomonadota</taxon>
        <taxon>Alphaproteobacteria</taxon>
        <taxon>Acetobacterales</taxon>
        <taxon>Acetobacteraceae</taxon>
    </lineage>
</organism>
<protein>
    <submittedName>
        <fullName evidence="1">Uncharacterized protein</fullName>
    </submittedName>
</protein>
<evidence type="ECO:0000313" key="2">
    <source>
        <dbReference type="Proteomes" id="UP001154272"/>
    </source>
</evidence>
<accession>A0ABM9HT16</accession>
<dbReference type="EMBL" id="CAMXCH010000004">
    <property type="protein sequence ID" value="CAI3954119.1"/>
    <property type="molecule type" value="Genomic_DNA"/>
</dbReference>
<sequence>MTNVNTQRMTAQPIAIASIYYSETTPKDYWQRVDMVYLQKVNLDIEKENGGRFKMAYTAPNTYQLKAKEGQRYKLYFYNSDDKQSY</sequence>
<comment type="caution">
    <text evidence="1">The sequence shown here is derived from an EMBL/GenBank/DDBJ whole genome shotgun (WGS) entry which is preliminary data.</text>
</comment>
<evidence type="ECO:0000313" key="1">
    <source>
        <dbReference type="EMBL" id="CAI3954119.1"/>
    </source>
</evidence>
<name>A0ABM9HT16_9PROT</name>
<dbReference type="Proteomes" id="UP001154272">
    <property type="component" value="Unassembled WGS sequence"/>
</dbReference>
<gene>
    <name evidence="1" type="ORF">R83534S58_LOCUS1895</name>
</gene>
<reference evidence="1" key="1">
    <citation type="submission" date="2022-10" db="EMBL/GenBank/DDBJ databases">
        <authorList>
            <person name="Botero Cardona J."/>
        </authorList>
    </citation>
    <scope>NUCLEOTIDE SEQUENCE</scope>
    <source>
        <strain evidence="1">R-83534</strain>
    </source>
</reference>